<dbReference type="Proteomes" id="UP000219336">
    <property type="component" value="Unassembled WGS sequence"/>
</dbReference>
<feature type="transmembrane region" description="Helical" evidence="1">
    <location>
        <begin position="6"/>
        <end position="29"/>
    </location>
</feature>
<keyword evidence="1" id="KW-0472">Membrane</keyword>
<dbReference type="RefSeq" id="WP_096991868.1">
    <property type="nucleotide sequence ID" value="NZ_JBHSII010000001.1"/>
</dbReference>
<keyword evidence="1" id="KW-0812">Transmembrane</keyword>
<evidence type="ECO:0000313" key="3">
    <source>
        <dbReference type="Proteomes" id="UP000219336"/>
    </source>
</evidence>
<evidence type="ECO:0008006" key="4">
    <source>
        <dbReference type="Google" id="ProtNLM"/>
    </source>
</evidence>
<keyword evidence="1" id="KW-1133">Transmembrane helix</keyword>
<reference evidence="3" key="1">
    <citation type="submission" date="2016-06" db="EMBL/GenBank/DDBJ databases">
        <authorList>
            <person name="Rodrigo-Torres L."/>
            <person name="Arahal R.D."/>
            <person name="Lucena T."/>
        </authorList>
    </citation>
    <scope>NUCLEOTIDE SEQUENCE [LARGE SCALE GENOMIC DNA]</scope>
    <source>
        <strain evidence="3">CECT8203</strain>
    </source>
</reference>
<organism evidence="2 3">
    <name type="scientific">Vibrio thalassae</name>
    <dbReference type="NCBI Taxonomy" id="1243014"/>
    <lineage>
        <taxon>Bacteria</taxon>
        <taxon>Pseudomonadati</taxon>
        <taxon>Pseudomonadota</taxon>
        <taxon>Gammaproteobacteria</taxon>
        <taxon>Vibrionales</taxon>
        <taxon>Vibrionaceae</taxon>
        <taxon>Vibrio</taxon>
    </lineage>
</organism>
<protein>
    <recommendedName>
        <fullName evidence="4">Plasmid-related protein</fullName>
    </recommendedName>
</protein>
<dbReference type="EMBL" id="OANU01000002">
    <property type="protein sequence ID" value="SNX45105.1"/>
    <property type="molecule type" value="Genomic_DNA"/>
</dbReference>
<evidence type="ECO:0000313" key="2">
    <source>
        <dbReference type="EMBL" id="SNX45105.1"/>
    </source>
</evidence>
<evidence type="ECO:0000256" key="1">
    <source>
        <dbReference type="SAM" id="Phobius"/>
    </source>
</evidence>
<gene>
    <name evidence="2" type="ORF">VTH8203_00098</name>
</gene>
<keyword evidence="3" id="KW-1185">Reference proteome</keyword>
<dbReference type="OrthoDB" id="6385587at2"/>
<accession>A0A240EAZ8</accession>
<proteinExistence type="predicted"/>
<dbReference type="AlphaFoldDB" id="A0A240EAZ8"/>
<name>A0A240EAZ8_9VIBR</name>
<sequence length="115" mass="12222">MNKSTLWPFMASITLSIAGSGLMTSWLLMKTLEPIHSQLVLSTPIAVVDFGEAVLSLGPNASEQDIESRLLQTNQQIEKLKAAGFIVLDAQAVVGADDSVFVPVGSKEVSHADTP</sequence>